<evidence type="ECO:0000313" key="3">
    <source>
        <dbReference type="Proteomes" id="UP000831768"/>
    </source>
</evidence>
<dbReference type="PANTHER" id="PTHR43433:SF10">
    <property type="entry name" value="AB HYDROLASE-1 DOMAIN-CONTAINING PROTEIN"/>
    <property type="match status" value="1"/>
</dbReference>
<proteinExistence type="predicted"/>
<keyword evidence="3" id="KW-1185">Reference proteome</keyword>
<accession>A0A8U0A582</accession>
<keyword evidence="2" id="KW-0378">Hydrolase</keyword>
<organism evidence="2 3">
    <name type="scientific">Halocatena salina</name>
    <dbReference type="NCBI Taxonomy" id="2934340"/>
    <lineage>
        <taxon>Archaea</taxon>
        <taxon>Methanobacteriati</taxon>
        <taxon>Methanobacteriota</taxon>
        <taxon>Stenosarchaea group</taxon>
        <taxon>Halobacteria</taxon>
        <taxon>Halobacteriales</taxon>
        <taxon>Natronomonadaceae</taxon>
        <taxon>Halocatena</taxon>
    </lineage>
</organism>
<dbReference type="GeneID" id="71927193"/>
<dbReference type="KEGG" id="haad:MW046_04060"/>
<reference evidence="2" key="1">
    <citation type="submission" date="2022-04" db="EMBL/GenBank/DDBJ databases">
        <title>Halocatena sp. nov., isolated from a salt lake.</title>
        <authorList>
            <person name="Cui H.-L."/>
        </authorList>
    </citation>
    <scope>NUCLEOTIDE SEQUENCE</scope>
    <source>
        <strain evidence="2">AD-1</strain>
    </source>
</reference>
<evidence type="ECO:0000313" key="2">
    <source>
        <dbReference type="EMBL" id="UPM43628.1"/>
    </source>
</evidence>
<sequence length="272" mass="28663">MGSSAVETLVLPDGRRLAYATYGDEDGAPLVFHHGIPGTCFLGSLFENAAREQGSWVIAPTRPGYGESDPHDTTLETWATDCEVLADHLSLDSFAVAGFSGGGPFALAVAEQSDRVSAVGLVGALVPENDGGLLETLSRVSPALEATLCVVRWVARVRGPEFVLGQFTGETVDSSTASAVSQDFRRALAGRPTGAVRESRLFANEWSLPAPDVPVRAWHGVADENVRIDPVRAVAADRSTVTLSEIDTDHLGALLTVREALLDLAVTGVANE</sequence>
<dbReference type="Proteomes" id="UP000831768">
    <property type="component" value="Chromosome"/>
</dbReference>
<dbReference type="RefSeq" id="WP_247994291.1">
    <property type="nucleotide sequence ID" value="NZ_CP096019.1"/>
</dbReference>
<dbReference type="PANTHER" id="PTHR43433">
    <property type="entry name" value="HYDROLASE, ALPHA/BETA FOLD FAMILY PROTEIN"/>
    <property type="match status" value="1"/>
</dbReference>
<dbReference type="GO" id="GO:0016787">
    <property type="term" value="F:hydrolase activity"/>
    <property type="evidence" value="ECO:0007669"/>
    <property type="project" value="UniProtKB-KW"/>
</dbReference>
<dbReference type="Pfam" id="PF00561">
    <property type="entry name" value="Abhydrolase_1"/>
    <property type="match status" value="1"/>
</dbReference>
<gene>
    <name evidence="2" type="ORF">MW046_04060</name>
</gene>
<dbReference type="SUPFAM" id="SSF53474">
    <property type="entry name" value="alpha/beta-Hydrolases"/>
    <property type="match status" value="1"/>
</dbReference>
<dbReference type="InterPro" id="IPR050471">
    <property type="entry name" value="AB_hydrolase"/>
</dbReference>
<evidence type="ECO:0000259" key="1">
    <source>
        <dbReference type="Pfam" id="PF00561"/>
    </source>
</evidence>
<dbReference type="InterPro" id="IPR029058">
    <property type="entry name" value="AB_hydrolase_fold"/>
</dbReference>
<dbReference type="InterPro" id="IPR000073">
    <property type="entry name" value="AB_hydrolase_1"/>
</dbReference>
<dbReference type="EMBL" id="CP096019">
    <property type="protein sequence ID" value="UPM43628.1"/>
    <property type="molecule type" value="Genomic_DNA"/>
</dbReference>
<protein>
    <submittedName>
        <fullName evidence="2">Alpha/beta hydrolase</fullName>
    </submittedName>
</protein>
<name>A0A8U0A582_9EURY</name>
<feature type="domain" description="AB hydrolase-1" evidence="1">
    <location>
        <begin position="29"/>
        <end position="130"/>
    </location>
</feature>
<dbReference type="Gene3D" id="3.40.50.1820">
    <property type="entry name" value="alpha/beta hydrolase"/>
    <property type="match status" value="1"/>
</dbReference>
<dbReference type="AlphaFoldDB" id="A0A8U0A582"/>